<dbReference type="InterPro" id="IPR000595">
    <property type="entry name" value="cNMP-bd_dom"/>
</dbReference>
<organism evidence="2">
    <name type="scientific">bioreactor metagenome</name>
    <dbReference type="NCBI Taxonomy" id="1076179"/>
    <lineage>
        <taxon>unclassified sequences</taxon>
        <taxon>metagenomes</taxon>
        <taxon>ecological metagenomes</taxon>
    </lineage>
</organism>
<feature type="domain" description="Cyclic nucleotide-binding" evidence="1">
    <location>
        <begin position="19"/>
        <end position="122"/>
    </location>
</feature>
<proteinExistence type="predicted"/>
<protein>
    <recommendedName>
        <fullName evidence="1">Cyclic nucleotide-binding domain-containing protein</fullName>
    </recommendedName>
</protein>
<accession>A0A644SNS3</accession>
<evidence type="ECO:0000313" key="2">
    <source>
        <dbReference type="EMBL" id="MPL55272.1"/>
    </source>
</evidence>
<dbReference type="PROSITE" id="PS50042">
    <property type="entry name" value="CNMP_BINDING_3"/>
    <property type="match status" value="1"/>
</dbReference>
<dbReference type="EMBL" id="VSSQ01000001">
    <property type="protein sequence ID" value="MPL55272.1"/>
    <property type="molecule type" value="Genomic_DNA"/>
</dbReference>
<comment type="caution">
    <text evidence="2">The sequence shown here is derived from an EMBL/GenBank/DDBJ whole genome shotgun (WGS) entry which is preliminary data.</text>
</comment>
<dbReference type="InterPro" id="IPR018490">
    <property type="entry name" value="cNMP-bd_dom_sf"/>
</dbReference>
<name>A0A644SNS3_9ZZZZ</name>
<dbReference type="SUPFAM" id="SSF51206">
    <property type="entry name" value="cAMP-binding domain-like"/>
    <property type="match status" value="1"/>
</dbReference>
<gene>
    <name evidence="2" type="ORF">SDC9_00742</name>
</gene>
<dbReference type="Pfam" id="PF00027">
    <property type="entry name" value="cNMP_binding"/>
    <property type="match status" value="1"/>
</dbReference>
<reference evidence="2" key="1">
    <citation type="submission" date="2019-08" db="EMBL/GenBank/DDBJ databases">
        <authorList>
            <person name="Kucharzyk K."/>
            <person name="Murdoch R.W."/>
            <person name="Higgins S."/>
            <person name="Loffler F."/>
        </authorList>
    </citation>
    <scope>NUCLEOTIDE SEQUENCE</scope>
</reference>
<dbReference type="Gene3D" id="2.60.120.10">
    <property type="entry name" value="Jelly Rolls"/>
    <property type="match status" value="1"/>
</dbReference>
<dbReference type="InterPro" id="IPR014710">
    <property type="entry name" value="RmlC-like_jellyroll"/>
</dbReference>
<dbReference type="AlphaFoldDB" id="A0A644SNS3"/>
<evidence type="ECO:0000259" key="1">
    <source>
        <dbReference type="PROSITE" id="PS50042"/>
    </source>
</evidence>
<sequence>MIFSKTNIMDISDNFLIDFFKDIPKTELISIFGLVNRKKLKKNEVFIEEGTFYNKFFFIKKGLVRGYYNTDNGEEKTIFFRWEKEFGADPESFFNHKPSKLTWCAMEETEIFEINFQKFEELSKRNVGLLKLRIMASKKLLNRMYERLESFILYSPEERFQHLLETHPDLCERIPDKYLASFLGITPVSLSRIKKRLEN</sequence>
<dbReference type="CDD" id="cd00038">
    <property type="entry name" value="CAP_ED"/>
    <property type="match status" value="1"/>
</dbReference>